<feature type="region of interest" description="Disordered" evidence="1">
    <location>
        <begin position="735"/>
        <end position="791"/>
    </location>
</feature>
<feature type="compositionally biased region" description="Basic and acidic residues" evidence="1">
    <location>
        <begin position="1129"/>
        <end position="1138"/>
    </location>
</feature>
<feature type="compositionally biased region" description="Acidic residues" evidence="1">
    <location>
        <begin position="1139"/>
        <end position="1151"/>
    </location>
</feature>
<feature type="compositionally biased region" description="Polar residues" evidence="1">
    <location>
        <begin position="1896"/>
        <end position="1905"/>
    </location>
</feature>
<dbReference type="Proteomes" id="UP000324222">
    <property type="component" value="Unassembled WGS sequence"/>
</dbReference>
<reference evidence="3 4" key="1">
    <citation type="submission" date="2019-05" db="EMBL/GenBank/DDBJ databases">
        <title>Another draft genome of Portunus trituberculatus and its Hox gene families provides insights of decapod evolution.</title>
        <authorList>
            <person name="Jeong J.-H."/>
            <person name="Song I."/>
            <person name="Kim S."/>
            <person name="Choi T."/>
            <person name="Kim D."/>
            <person name="Ryu S."/>
            <person name="Kim W."/>
        </authorList>
    </citation>
    <scope>NUCLEOTIDE SEQUENCE [LARGE SCALE GENOMIC DNA]</scope>
    <source>
        <tissue evidence="3">Muscle</tissue>
    </source>
</reference>
<feature type="compositionally biased region" description="Polar residues" evidence="1">
    <location>
        <begin position="759"/>
        <end position="769"/>
    </location>
</feature>
<feature type="region of interest" description="Disordered" evidence="1">
    <location>
        <begin position="1543"/>
        <end position="1970"/>
    </location>
</feature>
<sequence>MKVWRLPLSSLLVFHNPAGHKVLSDEVSPGTLLAMATPDPNAEHSRVSTLVQKCHPTMCLSDDNVLFEVASQQVFVAALAFFPQLASLVVGYNFGAFQIINLSTLTIDCASPYEESMPPVLSFACQEPENDPKNFVYLWLCRSWTSEGGREKSKTGQGSRALCTMYAMNYDSKVWIEGHGLWYQGLASISPRFEFDILGGLGLRGQPVEPSRVFSALTVQLSTPPSAAGAGGPSPVGALTASDEDSGSVLEQSLCLFGWVGGVKDKGYISLNHYLAVFDINQWYQAHMPSSLKLEESHLCPYMSFHLLDRVPGINADGTLSEVVMGAIPKPASWAQHTSHTCNDSDWFPAALSYGHEPYAMHSSPDALVLTSDSLVEYRCQSAQQAALALLTSCGPAAIVNPEEAHAVCVFAGLIPSDPHHHLPPSSASPMMLEREALLNVSLDQQLVSLLVQCVTEFSEGRFTNLGCSLPSLLDWAWGRVTEIKTSNDNLCLLLFDPDCGVMNSENIALLHQNLTNLTTLATIITTIRDSAQSNLITLQGANELEGRVKVVRLMVLHLEAVLWFYHCGLLSPTPIEDPGDECCVPFPAELLSRIYRNRRSEIKNLSASLTGNEVLMIDGLLEEAAEVSGGNMGQAWEEEGGTSSIKSGGVYPPPSLHGLLNMFLLPYVPTTTKHRIVQYLFLDLASLLSDGYDDAALLQDSLRGGLGTARRRHGTRSALVHGYLTHLPDVASRLSSGVKRPGPPESIMYKKPPPLSAQIRQSSANIRSRASALEEQLGSPSLHTDPYTPFRSAAQRRRAYEKGDLDDYDILVTPRQKGSSRDASHVVFPSMETSPALFLEGETSGLFSLGPGRRSHLAESTHIGDGVIKIMESVLKRSSMHNAATPRKSMTQTISADMLSLLQTPKIRRKRRPDTRSGPDDTLTDTPQSILKVRQMVQRPLSPATASDASVPVFPRLSARKAKISAAAAAAVVEESALNRSADTSLTPKQLRFHLPKVQARAQLRSKGSAQLSADSDQLLEEEEVEEVEEEEAGEEEEMEEEEAVEEEEDEMEANTPELEEQVETDVEVTVPRLESESQRPEKAMDMQGHESPAEVSLEEEESSEVPSKETTVNDMFYSFVEEEDEAEKANTEKDSTIEQEEVEMEDLEGVEISREIGETDDDLNTEDGDAKISEEEKQEDSIEGDDGKINEEKQEDSIEGDDGKISDEEKQEDSIEGDDATISEEKNREDSIEGDDAAISEENKQENSMPEDTSKMEKQDIELESVSGVNENGNIEKKDTEDEKTSQRPDKSALSLSDTLGVAAAEVEEEAEVLPTNQESLALEKDKEAPADFVPVKEQEYGLEERGEGPLREDEGFSEEIEPPHEEAQVPEEELEISDSGREEKEDMDHCITTQEEEMIAEAVSEGEEELYLNLESDDEVSPILSTTEVKTTDNKKDKDEQVATEEMEVDIVKPEMDEQDTIRDQRPTEASLDDERSQESLPSVKENTSVDVKLSAQESSSAMDKDQEMAVTEITKSTIKESTGVCSVASGDVEDDVAAPKLESEKQSEQTFVVKENDGVSLKMEEINESEKELERDETPISSNQHKTQNDMEAAPTDIEAPICRQEQDTVDSVVPGSKDIPALMEESEERMLTPSTPKRTSRSTTPAREEVEEVRHRRLSGASTSSPPSTPKRTTRSTTPSREEVGEASLEMVTRSGRKLLQVPTPHTRSKGSPGSSLVTPRRRTRRTSGSQEELKAVSQKLSLSLEVEGESEDASSQQSQETHPAPMPSTPTRRITRQSHAETLETISEDKEVESTKSDVKARTPTTPSKAATRRSRRLSEALETIEENALLTTVEEPQTPVTPRHSRRRSVGLQETVTTSQKRGRRTSTESLAEELSHPKSPHRTKRLSELSTVTPQKRTPSRRKEAQPDTPAKGAINSESSEEDDRQTRRQRGKQQEGKEITMQRKSRRLTQASLVDDANKPRRKSMKVYSLSVITLKENEEQETEAEAEAEVEMESGSEETLRVVKQMTSQAEGSCCRPKVKIKRANRPQGRGKVDVLFMLQLLGLFMQT</sequence>
<feature type="compositionally biased region" description="Basic and acidic residues" evidence="1">
    <location>
        <begin position="1941"/>
        <end position="1950"/>
    </location>
</feature>
<dbReference type="OrthoDB" id="10678264at2759"/>
<evidence type="ECO:0000313" key="4">
    <source>
        <dbReference type="Proteomes" id="UP000324222"/>
    </source>
</evidence>
<feature type="compositionally biased region" description="Acidic residues" evidence="1">
    <location>
        <begin position="1211"/>
        <end position="1224"/>
    </location>
</feature>
<feature type="compositionally biased region" description="Acidic residues" evidence="1">
    <location>
        <begin position="1160"/>
        <end position="1169"/>
    </location>
</feature>
<feature type="compositionally biased region" description="Basic and acidic residues" evidence="1">
    <location>
        <begin position="1187"/>
        <end position="1210"/>
    </location>
</feature>
<feature type="region of interest" description="Disordered" evidence="1">
    <location>
        <begin position="905"/>
        <end position="930"/>
    </location>
</feature>
<feature type="compositionally biased region" description="Low complexity" evidence="1">
    <location>
        <begin position="1637"/>
        <end position="1650"/>
    </location>
</feature>
<feature type="compositionally biased region" description="Low complexity" evidence="1">
    <location>
        <begin position="1838"/>
        <end position="1849"/>
    </location>
</feature>
<dbReference type="Pfam" id="PF16687">
    <property type="entry name" value="ELYS-bb"/>
    <property type="match status" value="1"/>
</dbReference>
<dbReference type="EMBL" id="VSRR010000544">
    <property type="protein sequence ID" value="MPC16871.1"/>
    <property type="molecule type" value="Genomic_DNA"/>
</dbReference>
<dbReference type="PANTHER" id="PTHR21583:SF8">
    <property type="entry name" value="PROTEIN ELYS"/>
    <property type="match status" value="1"/>
</dbReference>
<dbReference type="InterPro" id="IPR032040">
    <property type="entry name" value="ELYS-bb"/>
</dbReference>
<protein>
    <submittedName>
        <fullName evidence="3">Protein ELYS</fullName>
    </submittedName>
</protein>
<feature type="compositionally biased region" description="Basic and acidic residues" evidence="1">
    <location>
        <begin position="1784"/>
        <end position="1807"/>
    </location>
</feature>
<feature type="compositionally biased region" description="Acidic residues" evidence="1">
    <location>
        <begin position="1397"/>
        <end position="1423"/>
    </location>
</feature>
<evidence type="ECO:0000259" key="2">
    <source>
        <dbReference type="Pfam" id="PF16687"/>
    </source>
</evidence>
<feature type="compositionally biased region" description="Polar residues" evidence="1">
    <location>
        <begin position="1709"/>
        <end position="1723"/>
    </location>
</feature>
<evidence type="ECO:0000256" key="1">
    <source>
        <dbReference type="SAM" id="MobiDB-lite"/>
    </source>
</evidence>
<feature type="compositionally biased region" description="Acidic residues" evidence="1">
    <location>
        <begin position="1019"/>
        <end position="1068"/>
    </location>
</feature>
<accession>A0A5B7D6G6</accession>
<feature type="compositionally biased region" description="Basic and acidic residues" evidence="1">
    <location>
        <begin position="1381"/>
        <end position="1392"/>
    </location>
</feature>
<feature type="domain" description="ELYS beta-propeller" evidence="2">
    <location>
        <begin position="72"/>
        <end position="324"/>
    </location>
</feature>
<feature type="compositionally biased region" description="Basic and acidic residues" evidence="1">
    <location>
        <begin position="1324"/>
        <end position="1357"/>
    </location>
</feature>
<feature type="compositionally biased region" description="Basic and acidic residues" evidence="1">
    <location>
        <begin position="1453"/>
        <end position="1481"/>
    </location>
</feature>
<feature type="compositionally biased region" description="Basic and acidic residues" evidence="1">
    <location>
        <begin position="1433"/>
        <end position="1444"/>
    </location>
</feature>
<dbReference type="PANTHER" id="PTHR21583">
    <property type="entry name" value="ELYS PROTEIN"/>
    <property type="match status" value="1"/>
</dbReference>
<name>A0A5B7D6G6_PORTR</name>
<keyword evidence="4" id="KW-1185">Reference proteome</keyword>
<feature type="region of interest" description="Disordered" evidence="1">
    <location>
        <begin position="1005"/>
        <end position="1512"/>
    </location>
</feature>
<comment type="caution">
    <text evidence="3">The sequence shown here is derived from an EMBL/GenBank/DDBJ whole genome shotgun (WGS) entry which is preliminary data.</text>
</comment>
<feature type="compositionally biased region" description="Polar residues" evidence="1">
    <location>
        <begin position="1482"/>
        <end position="1505"/>
    </location>
</feature>
<feature type="compositionally biased region" description="Basic and acidic residues" evidence="1">
    <location>
        <begin position="1075"/>
        <end position="1094"/>
    </location>
</feature>
<feature type="compositionally biased region" description="Polar residues" evidence="1">
    <location>
        <begin position="1007"/>
        <end position="1017"/>
    </location>
</feature>
<feature type="compositionally biased region" description="Basic and acidic residues" evidence="1">
    <location>
        <begin position="1254"/>
        <end position="1263"/>
    </location>
</feature>
<evidence type="ECO:0000313" key="3">
    <source>
        <dbReference type="EMBL" id="MPC16871.1"/>
    </source>
</evidence>
<feature type="compositionally biased region" description="Basic and acidic residues" evidence="1">
    <location>
        <begin position="1276"/>
        <end position="1293"/>
    </location>
</feature>
<gene>
    <name evidence="3" type="primary">ahctf1</name>
    <name evidence="3" type="ORF">E2C01_009709</name>
</gene>
<dbReference type="InterPro" id="IPR052620">
    <property type="entry name" value="ELYS/MEL-28_NucAsmblyFactor"/>
</dbReference>
<feature type="compositionally biased region" description="Basic and acidic residues" evidence="1">
    <location>
        <begin position="1558"/>
        <end position="1582"/>
    </location>
</feature>
<proteinExistence type="predicted"/>
<organism evidence="3 4">
    <name type="scientific">Portunus trituberculatus</name>
    <name type="common">Swimming crab</name>
    <name type="synonym">Neptunus trituberculatus</name>
    <dbReference type="NCBI Taxonomy" id="210409"/>
    <lineage>
        <taxon>Eukaryota</taxon>
        <taxon>Metazoa</taxon>
        <taxon>Ecdysozoa</taxon>
        <taxon>Arthropoda</taxon>
        <taxon>Crustacea</taxon>
        <taxon>Multicrustacea</taxon>
        <taxon>Malacostraca</taxon>
        <taxon>Eumalacostraca</taxon>
        <taxon>Eucarida</taxon>
        <taxon>Decapoda</taxon>
        <taxon>Pleocyemata</taxon>
        <taxon>Brachyura</taxon>
        <taxon>Eubrachyura</taxon>
        <taxon>Portunoidea</taxon>
        <taxon>Portunidae</taxon>
        <taxon>Portuninae</taxon>
        <taxon>Portunus</taxon>
    </lineage>
</organism>